<dbReference type="PROSITE" id="PS51257">
    <property type="entry name" value="PROKAR_LIPOPROTEIN"/>
    <property type="match status" value="1"/>
</dbReference>
<keyword evidence="3" id="KW-1185">Reference proteome</keyword>
<dbReference type="Proteomes" id="UP000184418">
    <property type="component" value="Unassembled WGS sequence"/>
</dbReference>
<protein>
    <recommendedName>
        <fullName evidence="1">DUF4397 domain-containing protein</fullName>
    </recommendedName>
</protein>
<dbReference type="AlphaFoldDB" id="A0A1M6GY66"/>
<gene>
    <name evidence="2" type="ORF">SAMN02745146_2442</name>
</gene>
<dbReference type="RefSeq" id="WP_073109518.1">
    <property type="nucleotide sequence ID" value="NZ_FQYN01000004.1"/>
</dbReference>
<evidence type="ECO:0000313" key="2">
    <source>
        <dbReference type="EMBL" id="SHJ14893.1"/>
    </source>
</evidence>
<feature type="domain" description="DUF4397" evidence="1">
    <location>
        <begin position="37"/>
        <end position="163"/>
    </location>
</feature>
<dbReference type="InterPro" id="IPR025510">
    <property type="entry name" value="DUF4397"/>
</dbReference>
<feature type="domain" description="DUF4397" evidence="1">
    <location>
        <begin position="172"/>
        <end position="231"/>
    </location>
</feature>
<proteinExistence type="predicted"/>
<name>A0A1M6GY66_9BACT</name>
<dbReference type="EMBL" id="FQYN01000004">
    <property type="protein sequence ID" value="SHJ14893.1"/>
    <property type="molecule type" value="Genomic_DNA"/>
</dbReference>
<organism evidence="2 3">
    <name type="scientific">Hymenobacter daecheongensis DSM 21074</name>
    <dbReference type="NCBI Taxonomy" id="1121955"/>
    <lineage>
        <taxon>Bacteria</taxon>
        <taxon>Pseudomonadati</taxon>
        <taxon>Bacteroidota</taxon>
        <taxon>Cytophagia</taxon>
        <taxon>Cytophagales</taxon>
        <taxon>Hymenobacteraceae</taxon>
        <taxon>Hymenobacter</taxon>
    </lineage>
</organism>
<evidence type="ECO:0000259" key="1">
    <source>
        <dbReference type="Pfam" id="PF14344"/>
    </source>
</evidence>
<accession>A0A1M6GY66</accession>
<evidence type="ECO:0000313" key="3">
    <source>
        <dbReference type="Proteomes" id="UP000184418"/>
    </source>
</evidence>
<dbReference type="Pfam" id="PF14344">
    <property type="entry name" value="DUF4397"/>
    <property type="match status" value="2"/>
</dbReference>
<sequence length="245" mass="25809">MKHPLRLSIFAAAALLASCTRKNEDLPAPAPAPDQGYVRIVNTLSVGPSATLQQGDIRLVLADKEVGPAAAPGTAAPYQAITVGTYFTKIMLPYPPSLGTNWVQLPQFSVAKNQRYSLFTYGSGFMSTSVRVVPELPALPAAVAGKASVRVLNIAAQATDLRVAEGQPAAPLFAAVAWGAITDYQAVEARAYTLQATRTNGNQAQLFTQTVALQPGKAYTLVLRGSSDPDAVAPEKVAFDVVLDQ</sequence>
<dbReference type="OrthoDB" id="883784at2"/>
<reference evidence="2 3" key="1">
    <citation type="submission" date="2016-11" db="EMBL/GenBank/DDBJ databases">
        <authorList>
            <person name="Jaros S."/>
            <person name="Januszkiewicz K."/>
            <person name="Wedrychowicz H."/>
        </authorList>
    </citation>
    <scope>NUCLEOTIDE SEQUENCE [LARGE SCALE GENOMIC DNA]</scope>
    <source>
        <strain evidence="2 3">DSM 21074</strain>
    </source>
</reference>